<protein>
    <submittedName>
        <fullName evidence="2">Uncharacterized protein</fullName>
    </submittedName>
</protein>
<keyword evidence="1" id="KW-1133">Transmembrane helix</keyword>
<gene>
    <name evidence="2" type="ORF">MY490_19050</name>
</gene>
<name>A0ABY4JJ27_9BACI</name>
<dbReference type="Proteomes" id="UP000830639">
    <property type="component" value="Chromosome"/>
</dbReference>
<keyword evidence="1" id="KW-0812">Transmembrane</keyword>
<sequence length="57" mass="6760">MKWLIVFGPVIELVLYAIVSKLWVSDFKEIKPIIILQIVLYTFLITPLLLWGYMLKH</sequence>
<feature type="transmembrane region" description="Helical" evidence="1">
    <location>
        <begin position="6"/>
        <end position="24"/>
    </location>
</feature>
<reference evidence="2 3" key="1">
    <citation type="submission" date="2022-04" db="EMBL/GenBank/DDBJ databases">
        <title>Mechanism of arsenic methylation and mitigation arsenic toxicity by Bacillus sp. LH14 from an Arsenic-Contaminated Paddy Soil.</title>
        <authorList>
            <person name="Wang D."/>
        </authorList>
    </citation>
    <scope>NUCLEOTIDE SEQUENCE [LARGE SCALE GENOMIC DNA]</scope>
    <source>
        <strain evidence="2 3">LH14</strain>
    </source>
</reference>
<dbReference type="RefSeq" id="WP_248267086.1">
    <property type="nucleotide sequence ID" value="NZ_CP096034.1"/>
</dbReference>
<evidence type="ECO:0000313" key="3">
    <source>
        <dbReference type="Proteomes" id="UP000830639"/>
    </source>
</evidence>
<accession>A0ABY4JJ27</accession>
<keyword evidence="1" id="KW-0472">Membrane</keyword>
<evidence type="ECO:0000256" key="1">
    <source>
        <dbReference type="SAM" id="Phobius"/>
    </source>
</evidence>
<feature type="transmembrane region" description="Helical" evidence="1">
    <location>
        <begin position="33"/>
        <end position="54"/>
    </location>
</feature>
<dbReference type="EMBL" id="CP096034">
    <property type="protein sequence ID" value="UPM53849.1"/>
    <property type="molecule type" value="Genomic_DNA"/>
</dbReference>
<organism evidence="2 3">
    <name type="scientific">Gottfriedia acidiceleris</name>
    <dbReference type="NCBI Taxonomy" id="371036"/>
    <lineage>
        <taxon>Bacteria</taxon>
        <taxon>Bacillati</taxon>
        <taxon>Bacillota</taxon>
        <taxon>Bacilli</taxon>
        <taxon>Bacillales</taxon>
        <taxon>Bacillaceae</taxon>
        <taxon>Gottfriedia</taxon>
    </lineage>
</organism>
<evidence type="ECO:0000313" key="2">
    <source>
        <dbReference type="EMBL" id="UPM53849.1"/>
    </source>
</evidence>
<keyword evidence="3" id="KW-1185">Reference proteome</keyword>
<proteinExistence type="predicted"/>